<dbReference type="Proteomes" id="UP000230233">
    <property type="component" value="Unassembled WGS sequence"/>
</dbReference>
<dbReference type="EMBL" id="PDUG01000010">
    <property type="protein sequence ID" value="PIC13835.1"/>
    <property type="molecule type" value="Genomic_DNA"/>
</dbReference>
<reference evidence="2" key="1">
    <citation type="submission" date="2017-10" db="EMBL/GenBank/DDBJ databases">
        <title>Rapid genome shrinkage in a self-fertile nematode reveals novel sperm competition proteins.</title>
        <authorList>
            <person name="Yin D."/>
            <person name="Schwarz E.M."/>
            <person name="Thomas C.G."/>
            <person name="Felde R.L."/>
            <person name="Korf I.F."/>
            <person name="Cutter A.D."/>
            <person name="Schartner C.M."/>
            <person name="Ralston E.J."/>
            <person name="Meyer B.J."/>
            <person name="Haag E.S."/>
        </authorList>
    </citation>
    <scope>NUCLEOTIDE SEQUENCE [LARGE SCALE GENOMIC DNA]</scope>
    <source>
        <strain evidence="2">JU1422</strain>
    </source>
</reference>
<organism evidence="1 2">
    <name type="scientific">Caenorhabditis nigoni</name>
    <dbReference type="NCBI Taxonomy" id="1611254"/>
    <lineage>
        <taxon>Eukaryota</taxon>
        <taxon>Metazoa</taxon>
        <taxon>Ecdysozoa</taxon>
        <taxon>Nematoda</taxon>
        <taxon>Chromadorea</taxon>
        <taxon>Rhabditida</taxon>
        <taxon>Rhabditina</taxon>
        <taxon>Rhabditomorpha</taxon>
        <taxon>Rhabditoidea</taxon>
        <taxon>Rhabditidae</taxon>
        <taxon>Peloderinae</taxon>
        <taxon>Caenorhabditis</taxon>
    </lineage>
</organism>
<proteinExistence type="predicted"/>
<dbReference type="AlphaFoldDB" id="A0A2G5SFH3"/>
<evidence type="ECO:0000313" key="2">
    <source>
        <dbReference type="Proteomes" id="UP000230233"/>
    </source>
</evidence>
<sequence length="301" mass="34797">MSTMSEHSFSSSSQSVGVRQILLGTLPSMQKLKIDESTQNTLETRFKPTMVLLPKADFKALLEVPEVKEVVETSRDPPKKGYQIKSDEIEWLIKSDNETRHVARFSILDFTGRVICYWTPLAIDQVSRSQASPIARKRVSFDEAGPSPKIQKPNPPVKAEVITLEDEDSPRDEDPPRYATIALTNDQLTHWLIKIDQKLVDQKEMYERKLIDQHEMFEQKLMEQQAMYEQRFEKMEELIQRNHGDLVQIGNDDRSRVNHELASIRSDMVIREKPPQPTTAETLAAMKAAKRKEQKIIRKRK</sequence>
<evidence type="ECO:0000313" key="1">
    <source>
        <dbReference type="EMBL" id="PIC13835.1"/>
    </source>
</evidence>
<comment type="caution">
    <text evidence="1">The sequence shown here is derived from an EMBL/GenBank/DDBJ whole genome shotgun (WGS) entry which is preliminary data.</text>
</comment>
<accession>A0A2G5SFH3</accession>
<name>A0A2G5SFH3_9PELO</name>
<gene>
    <name evidence="1" type="ORF">B9Z55_027440</name>
</gene>
<dbReference type="OrthoDB" id="10355161at2759"/>
<keyword evidence="2" id="KW-1185">Reference proteome</keyword>
<protein>
    <submittedName>
        <fullName evidence="1">Uncharacterized protein</fullName>
    </submittedName>
</protein>